<feature type="modified residue" description="4-aspartylphosphate" evidence="1">
    <location>
        <position position="56"/>
    </location>
</feature>
<dbReference type="SMART" id="SM00850">
    <property type="entry name" value="LytTR"/>
    <property type="match status" value="1"/>
</dbReference>
<reference evidence="5" key="1">
    <citation type="submission" date="2014-10" db="EMBL/GenBank/DDBJ databases">
        <title>Genome sequencing of Vitellibacter sp. D-24.</title>
        <authorList>
            <person name="Thevarajoo S."/>
            <person name="Selvaratnam C."/>
            <person name="Goh K.M."/>
            <person name="Chong C.S."/>
        </authorList>
    </citation>
    <scope>NUCLEOTIDE SEQUENCE [LARGE SCALE GENOMIC DNA]</scope>
    <source>
        <strain evidence="5">D-24</strain>
    </source>
</reference>
<dbReference type="SUPFAM" id="SSF52172">
    <property type="entry name" value="CheY-like"/>
    <property type="match status" value="1"/>
</dbReference>
<dbReference type="RefSeq" id="WP_062621074.1">
    <property type="nucleotide sequence ID" value="NZ_JRWG01000003.1"/>
</dbReference>
<proteinExistence type="predicted"/>
<dbReference type="PANTHER" id="PTHR37299">
    <property type="entry name" value="TRANSCRIPTIONAL REGULATOR-RELATED"/>
    <property type="match status" value="1"/>
</dbReference>
<dbReference type="Pfam" id="PF00072">
    <property type="entry name" value="Response_reg"/>
    <property type="match status" value="1"/>
</dbReference>
<dbReference type="Pfam" id="PF04397">
    <property type="entry name" value="LytTR"/>
    <property type="match status" value="1"/>
</dbReference>
<reference evidence="4 5" key="2">
    <citation type="journal article" date="2016" name="Int. J. Syst. Evol. Microbiol.">
        <title>Vitellibacter aquimaris sp. nov., a marine bacterium isolated from seawater.</title>
        <authorList>
            <person name="Thevarajoo S."/>
            <person name="Selvaratnam C."/>
            <person name="Goh K.M."/>
            <person name="Hong K.W."/>
            <person name="Chan X.Y."/>
            <person name="Chan K.G."/>
            <person name="Chong C.S."/>
        </authorList>
    </citation>
    <scope>NUCLEOTIDE SEQUENCE [LARGE SCALE GENOMIC DNA]</scope>
    <source>
        <strain evidence="4 5">D-24</strain>
    </source>
</reference>
<dbReference type="Gene3D" id="3.40.50.2300">
    <property type="match status" value="1"/>
</dbReference>
<dbReference type="Proteomes" id="UP000070138">
    <property type="component" value="Unassembled WGS sequence"/>
</dbReference>
<organism evidence="4 5">
    <name type="scientific">Aequorivita aquimaris</name>
    <dbReference type="NCBI Taxonomy" id="1548749"/>
    <lineage>
        <taxon>Bacteria</taxon>
        <taxon>Pseudomonadati</taxon>
        <taxon>Bacteroidota</taxon>
        <taxon>Flavobacteriia</taxon>
        <taxon>Flavobacteriales</taxon>
        <taxon>Flavobacteriaceae</taxon>
        <taxon>Aequorivita</taxon>
    </lineage>
</organism>
<protein>
    <submittedName>
        <fullName evidence="4">Response regulator</fullName>
    </submittedName>
</protein>
<feature type="domain" description="Response regulatory" evidence="2">
    <location>
        <begin position="4"/>
        <end position="117"/>
    </location>
</feature>
<evidence type="ECO:0000313" key="5">
    <source>
        <dbReference type="Proteomes" id="UP000070138"/>
    </source>
</evidence>
<dbReference type="InterPro" id="IPR001789">
    <property type="entry name" value="Sig_transdc_resp-reg_receiver"/>
</dbReference>
<dbReference type="PROSITE" id="PS50930">
    <property type="entry name" value="HTH_LYTTR"/>
    <property type="match status" value="1"/>
</dbReference>
<evidence type="ECO:0000256" key="1">
    <source>
        <dbReference type="PROSITE-ProRule" id="PRU00169"/>
    </source>
</evidence>
<dbReference type="Gene3D" id="2.40.50.1020">
    <property type="entry name" value="LytTr DNA-binding domain"/>
    <property type="match status" value="1"/>
</dbReference>
<feature type="domain" description="HTH LytTR-type" evidence="3">
    <location>
        <begin position="146"/>
        <end position="249"/>
    </location>
</feature>
<keyword evidence="1" id="KW-0597">Phosphoprotein</keyword>
<name>A0A137RIQ5_9FLAO</name>
<dbReference type="SMART" id="SM00448">
    <property type="entry name" value="REC"/>
    <property type="match status" value="1"/>
</dbReference>
<keyword evidence="5" id="KW-1185">Reference proteome</keyword>
<evidence type="ECO:0000313" key="4">
    <source>
        <dbReference type="EMBL" id="KXO00065.1"/>
    </source>
</evidence>
<accession>A0A137RIQ5</accession>
<sequence length="250" mass="28852">MNLKTIIVDDEKHSRETLKNLVTEFCNDVEVTMTASNIMEAISAIRAHRPDLVFLDIELQSGTGFDILDQLEDVHFEVIFTTAFEQYALKAVKFSSLDYLLKPIDLDELQKALEKAKKAKDKKSYSKQLETLIYNLKQPQPSNHRICLATVDGYEFINVEEIIYCKAEGSYTTFKLTNGPSLLVSKHLKEYENLLNEQHFMRVHNSYLINLNEVRKYVKADGGYILMNNGETVSISRSKKEDFFKIMKFT</sequence>
<dbReference type="InterPro" id="IPR046947">
    <property type="entry name" value="LytR-like"/>
</dbReference>
<dbReference type="STRING" id="1548749.LS48_06200"/>
<comment type="caution">
    <text evidence="4">The sequence shown here is derived from an EMBL/GenBank/DDBJ whole genome shotgun (WGS) entry which is preliminary data.</text>
</comment>
<dbReference type="OrthoDB" id="2168082at2"/>
<evidence type="ECO:0000259" key="2">
    <source>
        <dbReference type="PROSITE" id="PS50110"/>
    </source>
</evidence>
<dbReference type="InterPro" id="IPR011006">
    <property type="entry name" value="CheY-like_superfamily"/>
</dbReference>
<dbReference type="EMBL" id="JRWG01000003">
    <property type="protein sequence ID" value="KXO00065.1"/>
    <property type="molecule type" value="Genomic_DNA"/>
</dbReference>
<dbReference type="PROSITE" id="PS50110">
    <property type="entry name" value="RESPONSE_REGULATORY"/>
    <property type="match status" value="1"/>
</dbReference>
<dbReference type="AlphaFoldDB" id="A0A137RIQ5"/>
<evidence type="ECO:0000259" key="3">
    <source>
        <dbReference type="PROSITE" id="PS50930"/>
    </source>
</evidence>
<dbReference type="GO" id="GO:0000156">
    <property type="term" value="F:phosphorelay response regulator activity"/>
    <property type="evidence" value="ECO:0007669"/>
    <property type="project" value="InterPro"/>
</dbReference>
<dbReference type="GO" id="GO:0003677">
    <property type="term" value="F:DNA binding"/>
    <property type="evidence" value="ECO:0007669"/>
    <property type="project" value="InterPro"/>
</dbReference>
<dbReference type="InterPro" id="IPR007492">
    <property type="entry name" value="LytTR_DNA-bd_dom"/>
</dbReference>
<gene>
    <name evidence="4" type="ORF">LS48_06200</name>
</gene>
<dbReference type="PANTHER" id="PTHR37299:SF1">
    <property type="entry name" value="STAGE 0 SPORULATION PROTEIN A HOMOLOG"/>
    <property type="match status" value="1"/>
</dbReference>